<feature type="active site" description="Nucleophile" evidence="2">
    <location>
        <position position="149"/>
    </location>
</feature>
<comment type="caution">
    <text evidence="6">The sequence shown here is derived from an EMBL/GenBank/DDBJ whole genome shotgun (WGS) entry which is preliminary data.</text>
</comment>
<keyword evidence="3" id="KW-0547">Nucleotide-binding</keyword>
<evidence type="ECO:0000256" key="2">
    <source>
        <dbReference type="PIRSR" id="PIRSR000149-1"/>
    </source>
</evidence>
<sequence length="349" mass="39858">MSIKVLLNGAGRVGKAVLKQLLEYKDFEIKIINDINPYIENLVYSINYDSTYGKLDDRFKIIENNFIENSKSKIKITNFDSLNKIDLKDIDIIIDSSGKKEDINLLKQLPVNAIFLTHPNKSADINVILGANEKELNPSFNKIISTSSCNATALLPALKLVDERKEILCGDIITIHPLLNHQRVLDGSFVGSATREVDCNFEFGRSSTQNIIPNKTTTITACSYVLEKFNKELISSNSLRVPTDTVGAINVTLFTKQTSTKDEIIELFKDYEKNQKFPIVLNNFEPLVSSDFKKERFTTIIDHRYTDVKTNMIKLLLWYDNEWGYASKVVEILKYYEEIKKASKKYLPF</sequence>
<dbReference type="SMART" id="SM00846">
    <property type="entry name" value="Gp_dh_N"/>
    <property type="match status" value="1"/>
</dbReference>
<feature type="binding site" evidence="3">
    <location>
        <position position="117"/>
    </location>
    <ligand>
        <name>NAD(+)</name>
        <dbReference type="ChEBI" id="CHEBI:57540"/>
    </ligand>
</feature>
<dbReference type="Proteomes" id="UP000290870">
    <property type="component" value="Unassembled WGS sequence"/>
</dbReference>
<reference evidence="6 7" key="1">
    <citation type="submission" date="2017-10" db="EMBL/GenBank/DDBJ databases">
        <title>Genomics of the genus Arcobacter.</title>
        <authorList>
            <person name="Perez-Cataluna A."/>
            <person name="Figueras M.J."/>
        </authorList>
    </citation>
    <scope>NUCLEOTIDE SEQUENCE [LARGE SCALE GENOMIC DNA]</scope>
    <source>
        <strain evidence="6 7">F26</strain>
    </source>
</reference>
<feature type="site" description="Activates thiol group during catalysis" evidence="4">
    <location>
        <position position="176"/>
    </location>
</feature>
<dbReference type="SUPFAM" id="SSF55347">
    <property type="entry name" value="Glyceraldehyde-3-phosphate dehydrogenase-like, C-terminal domain"/>
    <property type="match status" value="1"/>
</dbReference>
<dbReference type="InterPro" id="IPR020828">
    <property type="entry name" value="GlycerAld_3-P_DH_NAD(P)-bd"/>
</dbReference>
<evidence type="ECO:0000256" key="3">
    <source>
        <dbReference type="PIRSR" id="PIRSR000149-3"/>
    </source>
</evidence>
<dbReference type="InterPro" id="IPR020831">
    <property type="entry name" value="GlycerAld/Erythrose_P_DH"/>
</dbReference>
<dbReference type="Gene3D" id="3.40.50.720">
    <property type="entry name" value="NAD(P)-binding Rossmann-like Domain"/>
    <property type="match status" value="1"/>
</dbReference>
<dbReference type="AlphaFoldDB" id="A0A4Q0ZNB8"/>
<dbReference type="RefSeq" id="WP_128985971.1">
    <property type="nucleotide sequence ID" value="NZ_PDJZ01000003.1"/>
</dbReference>
<dbReference type="PANTHER" id="PTHR43148">
    <property type="entry name" value="GLYCERALDEHYDE-3-PHOSPHATE DEHYDROGENASE 2"/>
    <property type="match status" value="1"/>
</dbReference>
<evidence type="ECO:0000256" key="4">
    <source>
        <dbReference type="PIRSR" id="PIRSR000149-4"/>
    </source>
</evidence>
<organism evidence="6 7">
    <name type="scientific">Arcobacter cloacae</name>
    <dbReference type="NCBI Taxonomy" id="1054034"/>
    <lineage>
        <taxon>Bacteria</taxon>
        <taxon>Pseudomonadati</taxon>
        <taxon>Campylobacterota</taxon>
        <taxon>Epsilonproteobacteria</taxon>
        <taxon>Campylobacterales</taxon>
        <taxon>Arcobacteraceae</taxon>
        <taxon>Arcobacter</taxon>
    </lineage>
</organism>
<feature type="binding site" evidence="3">
    <location>
        <position position="34"/>
    </location>
    <ligand>
        <name>NAD(+)</name>
        <dbReference type="ChEBI" id="CHEBI:57540"/>
    </ligand>
</feature>
<gene>
    <name evidence="6" type="ORF">CRU90_03895</name>
</gene>
<evidence type="ECO:0000313" key="7">
    <source>
        <dbReference type="Proteomes" id="UP000290870"/>
    </source>
</evidence>
<dbReference type="GO" id="GO:0016620">
    <property type="term" value="F:oxidoreductase activity, acting on the aldehyde or oxo group of donors, NAD or NADP as acceptor"/>
    <property type="evidence" value="ECO:0007669"/>
    <property type="project" value="InterPro"/>
</dbReference>
<dbReference type="Pfam" id="PF00044">
    <property type="entry name" value="Gp_dh_N"/>
    <property type="match status" value="1"/>
</dbReference>
<feature type="binding site" evidence="3">
    <location>
        <position position="321"/>
    </location>
    <ligand>
        <name>NAD(+)</name>
        <dbReference type="ChEBI" id="CHEBI:57540"/>
    </ligand>
</feature>
<evidence type="ECO:0000313" key="6">
    <source>
        <dbReference type="EMBL" id="RXJ85108.1"/>
    </source>
</evidence>
<evidence type="ECO:0000256" key="1">
    <source>
        <dbReference type="ARBA" id="ARBA00023002"/>
    </source>
</evidence>
<dbReference type="GO" id="GO:0051287">
    <property type="term" value="F:NAD binding"/>
    <property type="evidence" value="ECO:0007669"/>
    <property type="project" value="InterPro"/>
</dbReference>
<dbReference type="InterPro" id="IPR036291">
    <property type="entry name" value="NAD(P)-bd_dom_sf"/>
</dbReference>
<dbReference type="Gene3D" id="3.30.360.10">
    <property type="entry name" value="Dihydrodipicolinate Reductase, domain 2"/>
    <property type="match status" value="1"/>
</dbReference>
<feature type="domain" description="Glyceraldehyde 3-phosphate dehydrogenase NAD(P) binding" evidence="5">
    <location>
        <begin position="3"/>
        <end position="149"/>
    </location>
</feature>
<name>A0A4Q0ZNB8_9BACT</name>
<dbReference type="Pfam" id="PF02800">
    <property type="entry name" value="Gp_dh_C"/>
    <property type="match status" value="1"/>
</dbReference>
<keyword evidence="1" id="KW-0560">Oxidoreductase</keyword>
<evidence type="ECO:0000259" key="5">
    <source>
        <dbReference type="SMART" id="SM00846"/>
    </source>
</evidence>
<dbReference type="InterPro" id="IPR020829">
    <property type="entry name" value="GlycerAld_3-P_DH_cat"/>
</dbReference>
<dbReference type="EMBL" id="PDJZ01000003">
    <property type="protein sequence ID" value="RXJ85108.1"/>
    <property type="molecule type" value="Genomic_DNA"/>
</dbReference>
<proteinExistence type="predicted"/>
<dbReference type="PIRSF" id="PIRSF000149">
    <property type="entry name" value="GAP_DH"/>
    <property type="match status" value="1"/>
</dbReference>
<keyword evidence="3" id="KW-0520">NAD</keyword>
<protein>
    <submittedName>
        <fullName evidence="6">Glyceraldehyde-3-phosphate dehydrogenase</fullName>
    </submittedName>
</protein>
<accession>A0A4Q0ZNB8</accession>
<dbReference type="SUPFAM" id="SSF51735">
    <property type="entry name" value="NAD(P)-binding Rossmann-fold domains"/>
    <property type="match status" value="1"/>
</dbReference>
<dbReference type="OrthoDB" id="5345118at2"/>